<name>A0ABW4ZBZ8_9BACT</name>
<dbReference type="RefSeq" id="WP_377089718.1">
    <property type="nucleotide sequence ID" value="NZ_JBHSJL010000014.1"/>
</dbReference>
<feature type="transmembrane region" description="Helical" evidence="1">
    <location>
        <begin position="353"/>
        <end position="382"/>
    </location>
</feature>
<keyword evidence="1" id="KW-0472">Membrane</keyword>
<dbReference type="PANTHER" id="PTHR30572:SF4">
    <property type="entry name" value="ABC TRANSPORTER PERMEASE YTRF"/>
    <property type="match status" value="1"/>
</dbReference>
<comment type="caution">
    <text evidence="3">The sequence shown here is derived from an EMBL/GenBank/DDBJ whole genome shotgun (WGS) entry which is preliminary data.</text>
</comment>
<feature type="transmembrane region" description="Helical" evidence="1">
    <location>
        <begin position="20"/>
        <end position="40"/>
    </location>
</feature>
<evidence type="ECO:0000256" key="1">
    <source>
        <dbReference type="SAM" id="Phobius"/>
    </source>
</evidence>
<keyword evidence="4" id="KW-1185">Reference proteome</keyword>
<dbReference type="Pfam" id="PF12704">
    <property type="entry name" value="MacB_PCD"/>
    <property type="match status" value="1"/>
</dbReference>
<evidence type="ECO:0000313" key="4">
    <source>
        <dbReference type="Proteomes" id="UP001597389"/>
    </source>
</evidence>
<dbReference type="InterPro" id="IPR050250">
    <property type="entry name" value="Macrolide_Exporter_MacB"/>
</dbReference>
<keyword evidence="1" id="KW-1133">Transmembrane helix</keyword>
<keyword evidence="1" id="KW-0812">Transmembrane</keyword>
<organism evidence="3 4">
    <name type="scientific">Rubritalea tangerina</name>
    <dbReference type="NCBI Taxonomy" id="430798"/>
    <lineage>
        <taxon>Bacteria</taxon>
        <taxon>Pseudomonadati</taxon>
        <taxon>Verrucomicrobiota</taxon>
        <taxon>Verrucomicrobiia</taxon>
        <taxon>Verrucomicrobiales</taxon>
        <taxon>Rubritaleaceae</taxon>
        <taxon>Rubritalea</taxon>
    </lineage>
</organism>
<protein>
    <submittedName>
        <fullName evidence="3">ABC transporter permease</fullName>
    </submittedName>
</protein>
<proteinExistence type="predicted"/>
<reference evidence="4" key="1">
    <citation type="journal article" date="2019" name="Int. J. Syst. Evol. Microbiol.">
        <title>The Global Catalogue of Microorganisms (GCM) 10K type strain sequencing project: providing services to taxonomists for standard genome sequencing and annotation.</title>
        <authorList>
            <consortium name="The Broad Institute Genomics Platform"/>
            <consortium name="The Broad Institute Genome Sequencing Center for Infectious Disease"/>
            <person name="Wu L."/>
            <person name="Ma J."/>
        </authorList>
    </citation>
    <scope>NUCLEOTIDE SEQUENCE [LARGE SCALE GENOMIC DNA]</scope>
    <source>
        <strain evidence="4">CCUG 57942</strain>
    </source>
</reference>
<dbReference type="PANTHER" id="PTHR30572">
    <property type="entry name" value="MEMBRANE COMPONENT OF TRANSPORTER-RELATED"/>
    <property type="match status" value="1"/>
</dbReference>
<feature type="domain" description="MacB-like periplasmic core" evidence="2">
    <location>
        <begin position="82"/>
        <end position="200"/>
    </location>
</feature>
<dbReference type="Proteomes" id="UP001597389">
    <property type="component" value="Unassembled WGS sequence"/>
</dbReference>
<sequence length="392" mass="42219">MRDSLYLAWRNLCYYRAKSIILIFSVALVLFLPSGLKLVVEEGGRVLKARSESTPLLLGAKGSALELTMNALYFGREAPEAVRYGEAEKVMEGGLAEAIPLYTRFEVQGLPIVGTSLDYMGFRKLRLREGRLFATLGECLLGSEAAEELGVGVGDSVVSSPESVFDLAGVYPLKMKVVGVLAKSGTADDMGVFTDIKTTWVIQGLAHGHMDMASAEAAPTVLKKEEGKIVANAAVKTYNEVTASNVHQFHFHGSQDEFPISALIVVPNDKKAETLLRGRYVGKNQFVQMVQPRVIMEELLETVASVQAFVMIGLMVAGGAAGMTMVLVFMLSVELRKREILTMQRIGAERGKVGALIGLEVSMILLAGGVLAAACTASLVVYGPKLIQQLIS</sequence>
<feature type="transmembrane region" description="Helical" evidence="1">
    <location>
        <begin position="308"/>
        <end position="333"/>
    </location>
</feature>
<gene>
    <name evidence="3" type="ORF">ACFSW8_09660</name>
</gene>
<evidence type="ECO:0000259" key="2">
    <source>
        <dbReference type="Pfam" id="PF12704"/>
    </source>
</evidence>
<dbReference type="InterPro" id="IPR025857">
    <property type="entry name" value="MacB_PCD"/>
</dbReference>
<dbReference type="EMBL" id="JBHUJB010000038">
    <property type="protein sequence ID" value="MFD2159162.1"/>
    <property type="molecule type" value="Genomic_DNA"/>
</dbReference>
<evidence type="ECO:0000313" key="3">
    <source>
        <dbReference type="EMBL" id="MFD2159162.1"/>
    </source>
</evidence>
<accession>A0ABW4ZBZ8</accession>